<feature type="domain" description="Trimeric autotransporter adhesin YadA-like stalk" evidence="14">
    <location>
        <begin position="473"/>
        <end position="512"/>
    </location>
</feature>
<dbReference type="InterPro" id="IPR045584">
    <property type="entry name" value="Pilin-like"/>
</dbReference>
<evidence type="ECO:0008006" key="17">
    <source>
        <dbReference type="Google" id="ProtNLM"/>
    </source>
</evidence>
<feature type="domain" description="Trimeric autotransporter adhesin YadA-like head" evidence="13">
    <location>
        <begin position="84"/>
        <end position="109"/>
    </location>
</feature>
<comment type="similarity">
    <text evidence="3">Belongs to the autotransporter-2 (AT-2) (TC 1.B.40) family.</text>
</comment>
<evidence type="ECO:0000313" key="15">
    <source>
        <dbReference type="EMBL" id="KDE62228.1"/>
    </source>
</evidence>
<dbReference type="Pfam" id="PF03895">
    <property type="entry name" value="YadA_anchor"/>
    <property type="match status" value="1"/>
</dbReference>
<sequence>MEYYYCASLNMGNFNLKFFTISLLILLVQNSFAEDPVIKRGNNQDSIVAGLHNKAVNGYSLAYGDANEATGDAASVAFGLKNVASGKSATAFGNANKAGGDTAAAFGNNNTAGGRFSLAFGNKNEVSGTSSAAFGFQNKAKSKESVAVGHENEVEADYGIALGNGNEVKSQKGVAVGYQNEAKGFSNSVFGIESRVSGTSSTVVGNSYEVSGTKSGAFGVGEAGLKSSGISYKYKNEGNESYTIGNRNSIATRTNNNFILGNDVTIGDGINGAVVLGKSSKVTESNTVSVGSENERRRIVFVADGTQDTDAATVGQVKKLISSSTVLGAGMGNVYTKAESDAKFATKDAGNLSASDVDAWRSKLGVIANTAADPKSTSIGNNNKVTGTYSTAVGYKNEVSGNKSGAFGDPNIVTGNRSYAFGNDNTIAGDDNFVLGSNVNIGVGISNSVALGNNSKVKASNEVSVGSVGNERKITNMADGEVSSTSTDAITGRQLYHVMQNSGTTGIENLRNEVNEKFSDVKNEVNHVGSLSAALSALNPMQYDPKAPNQIMAGLGHYRNKQAVAVGLSHHFNNSAMMTAGLALGNESKIKAMANLGFTIRLGRGGETSAEIPQSVIQNEMARLARENQELKKELFIIREQLEELINK</sequence>
<name>A0AB73BUU7_9FUSO</name>
<dbReference type="AlphaFoldDB" id="A0AB73BUU7"/>
<evidence type="ECO:0000259" key="14">
    <source>
        <dbReference type="Pfam" id="PF05662"/>
    </source>
</evidence>
<dbReference type="InterPro" id="IPR011049">
    <property type="entry name" value="Serralysin-like_metalloprot_C"/>
</dbReference>
<evidence type="ECO:0000256" key="3">
    <source>
        <dbReference type="ARBA" id="ARBA00005848"/>
    </source>
</evidence>
<evidence type="ECO:0000259" key="12">
    <source>
        <dbReference type="Pfam" id="PF03895"/>
    </source>
</evidence>
<evidence type="ECO:0000256" key="11">
    <source>
        <dbReference type="SAM" id="Coils"/>
    </source>
</evidence>
<feature type="domain" description="Trimeric autotransporter adhesin YadA-like head" evidence="13">
    <location>
        <begin position="376"/>
        <end position="396"/>
    </location>
</feature>
<keyword evidence="5" id="KW-1134">Transmembrane beta strand</keyword>
<dbReference type="Gene3D" id="2.150.10.10">
    <property type="entry name" value="Serralysin-like metalloprotease, C-terminal"/>
    <property type="match status" value="3"/>
</dbReference>
<keyword evidence="7" id="KW-0732">Signal</keyword>
<dbReference type="Pfam" id="PF05658">
    <property type="entry name" value="YadA_head"/>
    <property type="match status" value="4"/>
</dbReference>
<dbReference type="SUPFAM" id="SSF54523">
    <property type="entry name" value="Pili subunits"/>
    <property type="match status" value="1"/>
</dbReference>
<evidence type="ECO:0000256" key="4">
    <source>
        <dbReference type="ARBA" id="ARBA00022448"/>
    </source>
</evidence>
<dbReference type="InterPro" id="IPR008640">
    <property type="entry name" value="Adhesin_Head_dom"/>
</dbReference>
<proteinExistence type="inferred from homology"/>
<evidence type="ECO:0000256" key="8">
    <source>
        <dbReference type="ARBA" id="ARBA00022927"/>
    </source>
</evidence>
<feature type="coiled-coil region" evidence="11">
    <location>
        <begin position="614"/>
        <end position="648"/>
    </location>
</feature>
<feature type="domain" description="Trimeric autotransporter adhesin YadA-like C-terminal membrane anchor" evidence="12">
    <location>
        <begin position="541"/>
        <end position="599"/>
    </location>
</feature>
<dbReference type="GO" id="GO:0009986">
    <property type="term" value="C:cell surface"/>
    <property type="evidence" value="ECO:0007669"/>
    <property type="project" value="UniProtKB-SubCell"/>
</dbReference>
<keyword evidence="8" id="KW-0653">Protein transport</keyword>
<accession>A0AB73BUU7</accession>
<keyword evidence="10" id="KW-0998">Cell outer membrane</keyword>
<gene>
    <name evidence="15" type="ORF">FUSO3_08295</name>
</gene>
<comment type="subcellular location">
    <subcellularLocation>
        <location evidence="2">Cell outer membrane</location>
    </subcellularLocation>
    <subcellularLocation>
        <location evidence="1">Cell surface</location>
    </subcellularLocation>
</comment>
<keyword evidence="9" id="KW-0472">Membrane</keyword>
<evidence type="ECO:0000256" key="5">
    <source>
        <dbReference type="ARBA" id="ARBA00022452"/>
    </source>
</evidence>
<dbReference type="GO" id="GO:0009279">
    <property type="term" value="C:cell outer membrane"/>
    <property type="evidence" value="ECO:0007669"/>
    <property type="project" value="UniProtKB-SubCell"/>
</dbReference>
<evidence type="ECO:0000256" key="6">
    <source>
        <dbReference type="ARBA" id="ARBA00022692"/>
    </source>
</evidence>
<evidence type="ECO:0000256" key="10">
    <source>
        <dbReference type="ARBA" id="ARBA00023237"/>
    </source>
</evidence>
<dbReference type="SUPFAM" id="SSF101967">
    <property type="entry name" value="Adhesin YadA, collagen-binding domain"/>
    <property type="match status" value="3"/>
</dbReference>
<dbReference type="Pfam" id="PF05662">
    <property type="entry name" value="YadA_stalk"/>
    <property type="match status" value="2"/>
</dbReference>
<dbReference type="InterPro" id="IPR005594">
    <property type="entry name" value="YadA_C"/>
</dbReference>
<evidence type="ECO:0000313" key="16">
    <source>
        <dbReference type="Proteomes" id="UP000027473"/>
    </source>
</evidence>
<evidence type="ECO:0000259" key="13">
    <source>
        <dbReference type="Pfam" id="PF05658"/>
    </source>
</evidence>
<protein>
    <recommendedName>
        <fullName evidence="17">Cell surface protein</fullName>
    </recommendedName>
</protein>
<dbReference type="InterPro" id="IPR008635">
    <property type="entry name" value="Coiled_stalk_dom"/>
</dbReference>
<keyword evidence="4" id="KW-0813">Transport</keyword>
<feature type="domain" description="Trimeric autotransporter adhesin YadA-like stalk" evidence="14">
    <location>
        <begin position="298"/>
        <end position="325"/>
    </location>
</feature>
<evidence type="ECO:0000256" key="7">
    <source>
        <dbReference type="ARBA" id="ARBA00022729"/>
    </source>
</evidence>
<keyword evidence="6" id="KW-0812">Transmembrane</keyword>
<feature type="domain" description="Trimeric autotransporter adhesin YadA-like head" evidence="13">
    <location>
        <begin position="112"/>
        <end position="136"/>
    </location>
</feature>
<feature type="domain" description="Trimeric autotransporter adhesin YadA-like head" evidence="13">
    <location>
        <begin position="140"/>
        <end position="165"/>
    </location>
</feature>
<dbReference type="CDD" id="cd12820">
    <property type="entry name" value="LbR_YadA-like"/>
    <property type="match status" value="3"/>
</dbReference>
<dbReference type="GO" id="GO:0015031">
    <property type="term" value="P:protein transport"/>
    <property type="evidence" value="ECO:0007669"/>
    <property type="project" value="UniProtKB-KW"/>
</dbReference>
<evidence type="ECO:0000256" key="1">
    <source>
        <dbReference type="ARBA" id="ARBA00004241"/>
    </source>
</evidence>
<organism evidence="15 16">
    <name type="scientific">Fusobacterium necrophorum BL</name>
    <dbReference type="NCBI Taxonomy" id="1441732"/>
    <lineage>
        <taxon>Bacteria</taxon>
        <taxon>Fusobacteriati</taxon>
        <taxon>Fusobacteriota</taxon>
        <taxon>Fusobacteriia</taxon>
        <taxon>Fusobacteriales</taxon>
        <taxon>Fusobacteriaceae</taxon>
        <taxon>Fusobacterium</taxon>
    </lineage>
</organism>
<dbReference type="Gene3D" id="3.30.1300.30">
    <property type="entry name" value="GSPII I/J protein-like"/>
    <property type="match status" value="1"/>
</dbReference>
<comment type="caution">
    <text evidence="15">The sequence shown here is derived from an EMBL/GenBank/DDBJ whole genome shotgun (WGS) entry which is preliminary data.</text>
</comment>
<reference evidence="15 16" key="1">
    <citation type="submission" date="2014-01" db="EMBL/GenBank/DDBJ databases">
        <title>Comparative genomics of Fusobacterium necrophorum wild isolates.</title>
        <authorList>
            <person name="Kittichotirat W."/>
            <person name="Bumgarner R.E."/>
            <person name="Lawrence P."/>
        </authorList>
    </citation>
    <scope>NUCLEOTIDE SEQUENCE [LARGE SCALE GENOMIC DNA]</scope>
    <source>
        <strain evidence="15 16">BL</strain>
    </source>
</reference>
<keyword evidence="11" id="KW-0175">Coiled coil</keyword>
<evidence type="ECO:0000256" key="2">
    <source>
        <dbReference type="ARBA" id="ARBA00004442"/>
    </source>
</evidence>
<dbReference type="EMBL" id="JAAC01000140">
    <property type="protein sequence ID" value="KDE62228.1"/>
    <property type="molecule type" value="Genomic_DNA"/>
</dbReference>
<evidence type="ECO:0000256" key="9">
    <source>
        <dbReference type="ARBA" id="ARBA00023136"/>
    </source>
</evidence>
<dbReference type="Proteomes" id="UP000027473">
    <property type="component" value="Unassembled WGS sequence"/>
</dbReference>